<feature type="non-terminal residue" evidence="1">
    <location>
        <position position="66"/>
    </location>
</feature>
<dbReference type="AlphaFoldDB" id="X1D5H8"/>
<sequence>MLNINPEYKQLVPRASSAEYKTLETDMIAKGEATEAIIINKQDVILDGHTRYEICLKQELFLQGQR</sequence>
<reference evidence="1" key="1">
    <citation type="journal article" date="2014" name="Front. Microbiol.">
        <title>High frequency of phylogenetically diverse reductive dehalogenase-homologous genes in deep subseafloor sedimentary metagenomes.</title>
        <authorList>
            <person name="Kawai M."/>
            <person name="Futagami T."/>
            <person name="Toyoda A."/>
            <person name="Takaki Y."/>
            <person name="Nishi S."/>
            <person name="Hori S."/>
            <person name="Arai W."/>
            <person name="Tsubouchi T."/>
            <person name="Morono Y."/>
            <person name="Uchiyama I."/>
            <person name="Ito T."/>
            <person name="Fujiyama A."/>
            <person name="Inagaki F."/>
            <person name="Takami H."/>
        </authorList>
    </citation>
    <scope>NUCLEOTIDE SEQUENCE</scope>
    <source>
        <strain evidence="1">Expedition CK06-06</strain>
    </source>
</reference>
<organism evidence="1">
    <name type="scientific">marine sediment metagenome</name>
    <dbReference type="NCBI Taxonomy" id="412755"/>
    <lineage>
        <taxon>unclassified sequences</taxon>
        <taxon>metagenomes</taxon>
        <taxon>ecological metagenomes</taxon>
    </lineage>
</organism>
<gene>
    <name evidence="1" type="ORF">S01H4_58607</name>
</gene>
<proteinExistence type="predicted"/>
<evidence type="ECO:0000313" key="1">
    <source>
        <dbReference type="EMBL" id="GAH15991.1"/>
    </source>
</evidence>
<comment type="caution">
    <text evidence="1">The sequence shown here is derived from an EMBL/GenBank/DDBJ whole genome shotgun (WGS) entry which is preliminary data.</text>
</comment>
<accession>X1D5H8</accession>
<dbReference type="EMBL" id="BART01034254">
    <property type="protein sequence ID" value="GAH15991.1"/>
    <property type="molecule type" value="Genomic_DNA"/>
</dbReference>
<name>X1D5H8_9ZZZZ</name>
<evidence type="ECO:0008006" key="2">
    <source>
        <dbReference type="Google" id="ProtNLM"/>
    </source>
</evidence>
<protein>
    <recommendedName>
        <fullName evidence="2">ParB/Sulfiredoxin domain-containing protein</fullName>
    </recommendedName>
</protein>